<name>A0A919U558_9CELL</name>
<evidence type="ECO:0000313" key="3">
    <source>
        <dbReference type="Proteomes" id="UP000642125"/>
    </source>
</evidence>
<evidence type="ECO:0000313" key="2">
    <source>
        <dbReference type="EMBL" id="GIG34960.1"/>
    </source>
</evidence>
<gene>
    <name evidence="2" type="ORF">Cpa01nite_03410</name>
</gene>
<accession>A0A919U558</accession>
<dbReference type="AlphaFoldDB" id="A0A919U558"/>
<reference evidence="2" key="1">
    <citation type="submission" date="2021-01" db="EMBL/GenBank/DDBJ databases">
        <title>Whole genome shotgun sequence of Cellulomonas pakistanensis NBRC 110800.</title>
        <authorList>
            <person name="Komaki H."/>
            <person name="Tamura T."/>
        </authorList>
    </citation>
    <scope>NUCLEOTIDE SEQUENCE</scope>
    <source>
        <strain evidence="2">NBRC 110800</strain>
    </source>
</reference>
<keyword evidence="3" id="KW-1185">Reference proteome</keyword>
<feature type="compositionally biased region" description="Low complexity" evidence="1">
    <location>
        <begin position="52"/>
        <end position="64"/>
    </location>
</feature>
<dbReference type="Proteomes" id="UP000642125">
    <property type="component" value="Unassembled WGS sequence"/>
</dbReference>
<dbReference type="EMBL" id="BONO01000002">
    <property type="protein sequence ID" value="GIG34960.1"/>
    <property type="molecule type" value="Genomic_DNA"/>
</dbReference>
<feature type="region of interest" description="Disordered" evidence="1">
    <location>
        <begin position="1"/>
        <end position="81"/>
    </location>
</feature>
<sequence length="81" mass="7909">MSAPSAPAGFELRGLPPGDGPAARADHAGLAAEGEACGAYPERTGRPGRGEGVPPGVNPPAAEGETAREPPFPAGAPRGRA</sequence>
<proteinExistence type="predicted"/>
<organism evidence="2 3">
    <name type="scientific">Cellulomonas pakistanensis</name>
    <dbReference type="NCBI Taxonomy" id="992287"/>
    <lineage>
        <taxon>Bacteria</taxon>
        <taxon>Bacillati</taxon>
        <taxon>Actinomycetota</taxon>
        <taxon>Actinomycetes</taxon>
        <taxon>Micrococcales</taxon>
        <taxon>Cellulomonadaceae</taxon>
        <taxon>Cellulomonas</taxon>
    </lineage>
</organism>
<evidence type="ECO:0000256" key="1">
    <source>
        <dbReference type="SAM" id="MobiDB-lite"/>
    </source>
</evidence>
<protein>
    <submittedName>
        <fullName evidence="2">Uncharacterized protein</fullName>
    </submittedName>
</protein>
<comment type="caution">
    <text evidence="2">The sequence shown here is derived from an EMBL/GenBank/DDBJ whole genome shotgun (WGS) entry which is preliminary data.</text>
</comment>
<feature type="compositionally biased region" description="Low complexity" evidence="1">
    <location>
        <begin position="28"/>
        <end position="42"/>
    </location>
</feature>